<dbReference type="SUPFAM" id="SSF55811">
    <property type="entry name" value="Nudix"/>
    <property type="match status" value="1"/>
</dbReference>
<dbReference type="PANTHER" id="PTHR42904:SF6">
    <property type="entry name" value="NAD-CAPPED RNA HYDROLASE NUDT12"/>
    <property type="match status" value="1"/>
</dbReference>
<evidence type="ECO:0000256" key="4">
    <source>
        <dbReference type="ARBA" id="ARBA00012381"/>
    </source>
</evidence>
<dbReference type="CDD" id="cd03429">
    <property type="entry name" value="NUDIX_NADH_pyrophosphatase_Nudt13"/>
    <property type="match status" value="1"/>
</dbReference>
<accession>A0A1L7CRH7</accession>
<dbReference type="InterPro" id="IPR020084">
    <property type="entry name" value="NUDIX_hydrolase_CS"/>
</dbReference>
<dbReference type="GO" id="GO:0046872">
    <property type="term" value="F:metal ion binding"/>
    <property type="evidence" value="ECO:0007669"/>
    <property type="project" value="UniProtKB-KW"/>
</dbReference>
<evidence type="ECO:0000256" key="9">
    <source>
        <dbReference type="ARBA" id="ARBA00023679"/>
    </source>
</evidence>
<dbReference type="PROSITE" id="PS51462">
    <property type="entry name" value="NUDIX"/>
    <property type="match status" value="1"/>
</dbReference>
<evidence type="ECO:0000256" key="2">
    <source>
        <dbReference type="ARBA" id="ARBA00001947"/>
    </source>
</evidence>
<evidence type="ECO:0000256" key="6">
    <source>
        <dbReference type="ARBA" id="ARBA00022801"/>
    </source>
</evidence>
<evidence type="ECO:0000259" key="10">
    <source>
        <dbReference type="PROSITE" id="PS51462"/>
    </source>
</evidence>
<dbReference type="STRING" id="1437875.CFRA_03130"/>
<dbReference type="GO" id="GO:0005829">
    <property type="term" value="C:cytosol"/>
    <property type="evidence" value="ECO:0007669"/>
    <property type="project" value="TreeGrafter"/>
</dbReference>
<organism evidence="11 12">
    <name type="scientific">Corynebacterium frankenforstense DSM 45800</name>
    <dbReference type="NCBI Taxonomy" id="1437875"/>
    <lineage>
        <taxon>Bacteria</taxon>
        <taxon>Bacillati</taxon>
        <taxon>Actinomycetota</taxon>
        <taxon>Actinomycetes</taxon>
        <taxon>Mycobacteriales</taxon>
        <taxon>Corynebacteriaceae</taxon>
        <taxon>Corynebacterium</taxon>
    </lineage>
</organism>
<comment type="catalytic activity">
    <reaction evidence="9">
        <text>a 5'-end NAD(+)-phospho-ribonucleoside in mRNA + H2O = a 5'-end phospho-adenosine-phospho-ribonucleoside in mRNA + beta-nicotinamide D-ribonucleotide + 2 H(+)</text>
        <dbReference type="Rhea" id="RHEA:60876"/>
        <dbReference type="Rhea" id="RHEA-COMP:15698"/>
        <dbReference type="Rhea" id="RHEA-COMP:15719"/>
        <dbReference type="ChEBI" id="CHEBI:14649"/>
        <dbReference type="ChEBI" id="CHEBI:15377"/>
        <dbReference type="ChEBI" id="CHEBI:15378"/>
        <dbReference type="ChEBI" id="CHEBI:144029"/>
        <dbReference type="ChEBI" id="CHEBI:144051"/>
    </reaction>
    <physiologicalReaction direction="left-to-right" evidence="9">
        <dbReference type="Rhea" id="RHEA:60877"/>
    </physiologicalReaction>
</comment>
<dbReference type="InterPro" id="IPR000086">
    <property type="entry name" value="NUDIX_hydrolase_dom"/>
</dbReference>
<evidence type="ECO:0000256" key="1">
    <source>
        <dbReference type="ARBA" id="ARBA00001946"/>
    </source>
</evidence>
<dbReference type="AlphaFoldDB" id="A0A1L7CRH7"/>
<evidence type="ECO:0000256" key="3">
    <source>
        <dbReference type="ARBA" id="ARBA00009595"/>
    </source>
</evidence>
<dbReference type="Proteomes" id="UP000185434">
    <property type="component" value="Chromosome"/>
</dbReference>
<evidence type="ECO:0000256" key="8">
    <source>
        <dbReference type="ARBA" id="ARBA00023027"/>
    </source>
</evidence>
<keyword evidence="8" id="KW-0520">NAD</keyword>
<dbReference type="Gene3D" id="3.90.79.10">
    <property type="entry name" value="Nucleoside Triphosphate Pyrophosphohydrolase"/>
    <property type="match status" value="1"/>
</dbReference>
<dbReference type="InterPro" id="IPR049734">
    <property type="entry name" value="NudC-like_C"/>
</dbReference>
<dbReference type="EC" id="3.6.1.22" evidence="4"/>
<comment type="cofactor">
    <cofactor evidence="2">
        <name>Zn(2+)</name>
        <dbReference type="ChEBI" id="CHEBI:29105"/>
    </cofactor>
</comment>
<dbReference type="GO" id="GO:0006742">
    <property type="term" value="P:NADP+ catabolic process"/>
    <property type="evidence" value="ECO:0007669"/>
    <property type="project" value="TreeGrafter"/>
</dbReference>
<dbReference type="PROSITE" id="PS00893">
    <property type="entry name" value="NUDIX_BOX"/>
    <property type="match status" value="1"/>
</dbReference>
<feature type="domain" description="Nudix hydrolase" evidence="10">
    <location>
        <begin position="122"/>
        <end position="249"/>
    </location>
</feature>
<keyword evidence="12" id="KW-1185">Reference proteome</keyword>
<sequence length="257" mass="27226">MVYLPVDPDGRFPVAAGRPVYFTAPEVVDHHRAGWLAAGVRPGEVVAFRADADAVAAEMTRPGVSAGTARSFAADPVVGRALALLRNRERVRFDPLDGSELTYADPEGRVGTGAGGHEVFPRISPAVIGAVIHTGADGEPAVLVAQNRLRPGYHSLIAGYVEAGETLEAAFAREVHEETGRRVRDVRYWGSQPWPVSGSLMVGMVAHTDDREAVAAGDGEVFDVRWATRAQLGELTLPAPGSIALRMLDAFAAGELA</sequence>
<dbReference type="GO" id="GO:0019677">
    <property type="term" value="P:NAD+ catabolic process"/>
    <property type="evidence" value="ECO:0007669"/>
    <property type="project" value="TreeGrafter"/>
</dbReference>
<evidence type="ECO:0000313" key="11">
    <source>
        <dbReference type="EMBL" id="APT88437.1"/>
    </source>
</evidence>
<evidence type="ECO:0000256" key="7">
    <source>
        <dbReference type="ARBA" id="ARBA00022842"/>
    </source>
</evidence>
<keyword evidence="5" id="KW-0479">Metal-binding</keyword>
<keyword evidence="6" id="KW-0378">Hydrolase</keyword>
<comment type="cofactor">
    <cofactor evidence="1">
        <name>Mg(2+)</name>
        <dbReference type="ChEBI" id="CHEBI:18420"/>
    </cofactor>
</comment>
<dbReference type="OrthoDB" id="9791656at2"/>
<reference evidence="11 12" key="1">
    <citation type="submission" date="2014-08" db="EMBL/GenBank/DDBJ databases">
        <title>Complete genome sequence of Corynebacterium frankenforstense ST18(T) (=DSM 45800(T)), isolated from raw cow milk.</title>
        <authorList>
            <person name="Ruckert C."/>
            <person name="Albersmeier A."/>
            <person name="Winkler A."/>
            <person name="Lipski A."/>
            <person name="Kalinowski J."/>
        </authorList>
    </citation>
    <scope>NUCLEOTIDE SEQUENCE [LARGE SCALE GENOMIC DNA]</scope>
    <source>
        <strain evidence="11 12">ST18</strain>
    </source>
</reference>
<gene>
    <name evidence="11" type="ORF">CFRA_03130</name>
</gene>
<dbReference type="KEGG" id="cfk:CFRA_03130"/>
<dbReference type="PANTHER" id="PTHR42904">
    <property type="entry name" value="NUDIX HYDROLASE, NUDC SUBFAMILY"/>
    <property type="match status" value="1"/>
</dbReference>
<evidence type="ECO:0000313" key="12">
    <source>
        <dbReference type="Proteomes" id="UP000185434"/>
    </source>
</evidence>
<dbReference type="InterPro" id="IPR050241">
    <property type="entry name" value="NAD-cap_RNA_hydrolase_NudC"/>
</dbReference>
<dbReference type="Pfam" id="PF00293">
    <property type="entry name" value="NUDIX"/>
    <property type="match status" value="1"/>
</dbReference>
<protein>
    <recommendedName>
        <fullName evidence="4">NAD(+) diphosphatase</fullName>
        <ecNumber evidence="4">3.6.1.22</ecNumber>
    </recommendedName>
</protein>
<proteinExistence type="inferred from homology"/>
<dbReference type="GO" id="GO:0035529">
    <property type="term" value="F:NADH pyrophosphatase activity"/>
    <property type="evidence" value="ECO:0007669"/>
    <property type="project" value="TreeGrafter"/>
</dbReference>
<comment type="similarity">
    <text evidence="3">Belongs to the Nudix hydrolase family. NudC subfamily.</text>
</comment>
<keyword evidence="7" id="KW-0460">Magnesium</keyword>
<evidence type="ECO:0000256" key="5">
    <source>
        <dbReference type="ARBA" id="ARBA00022723"/>
    </source>
</evidence>
<name>A0A1L7CRH7_9CORY</name>
<dbReference type="InterPro" id="IPR015797">
    <property type="entry name" value="NUDIX_hydrolase-like_dom_sf"/>
</dbReference>
<dbReference type="EMBL" id="CP009247">
    <property type="protein sequence ID" value="APT88437.1"/>
    <property type="molecule type" value="Genomic_DNA"/>
</dbReference>